<evidence type="ECO:0000256" key="1">
    <source>
        <dbReference type="ARBA" id="ARBA00022801"/>
    </source>
</evidence>
<dbReference type="Gene3D" id="3.40.50.850">
    <property type="entry name" value="Isochorismatase-like"/>
    <property type="match status" value="1"/>
</dbReference>
<name>A0A931B6B0_9ACTN</name>
<dbReference type="RefSeq" id="WP_196193801.1">
    <property type="nucleotide sequence ID" value="NZ_JADPRT010000004.1"/>
</dbReference>
<dbReference type="InterPro" id="IPR036380">
    <property type="entry name" value="Isochorismatase-like_sf"/>
</dbReference>
<proteinExistence type="predicted"/>
<dbReference type="Proteomes" id="UP000657385">
    <property type="component" value="Unassembled WGS sequence"/>
</dbReference>
<evidence type="ECO:0000259" key="2">
    <source>
        <dbReference type="Pfam" id="PF00857"/>
    </source>
</evidence>
<dbReference type="EMBL" id="JADPRT010000004">
    <property type="protein sequence ID" value="MBF9068633.1"/>
    <property type="molecule type" value="Genomic_DNA"/>
</dbReference>
<dbReference type="Pfam" id="PF00857">
    <property type="entry name" value="Isochorismatase"/>
    <property type="match status" value="1"/>
</dbReference>
<feature type="domain" description="Isochorismatase-like" evidence="2">
    <location>
        <begin position="3"/>
        <end position="140"/>
    </location>
</feature>
<evidence type="ECO:0000313" key="4">
    <source>
        <dbReference type="Proteomes" id="UP000657385"/>
    </source>
</evidence>
<sequence>MATALLLIDVQRDMLLTPSVAASLRALLSRARNAGAPVVHVRSDDQQLLFGSWRGEAVVDRTDENAFLGSALTEALPPGTRLVVAGVWSEHAVSATVTAALGRGYRVVLASGAHEGFKPEAARQTEDELAAAGAVIADADAVPFS</sequence>
<dbReference type="GO" id="GO:0016787">
    <property type="term" value="F:hydrolase activity"/>
    <property type="evidence" value="ECO:0007669"/>
    <property type="project" value="UniProtKB-KW"/>
</dbReference>
<comment type="caution">
    <text evidence="3">The sequence shown here is derived from an EMBL/GenBank/DDBJ whole genome shotgun (WGS) entry which is preliminary data.</text>
</comment>
<dbReference type="InterPro" id="IPR000868">
    <property type="entry name" value="Isochorismatase-like_dom"/>
</dbReference>
<keyword evidence="4" id="KW-1185">Reference proteome</keyword>
<protein>
    <submittedName>
        <fullName evidence="3">Isochorismatase family protein</fullName>
    </submittedName>
</protein>
<evidence type="ECO:0000313" key="3">
    <source>
        <dbReference type="EMBL" id="MBF9068633.1"/>
    </source>
</evidence>
<keyword evidence="1" id="KW-0378">Hydrolase</keyword>
<dbReference type="PANTHER" id="PTHR43540:SF1">
    <property type="entry name" value="ISOCHORISMATASE HYDROLASE"/>
    <property type="match status" value="1"/>
</dbReference>
<accession>A0A931B6B0</accession>
<dbReference type="SUPFAM" id="SSF52499">
    <property type="entry name" value="Isochorismatase-like hydrolases"/>
    <property type="match status" value="1"/>
</dbReference>
<reference evidence="3" key="1">
    <citation type="submission" date="2020-11" db="EMBL/GenBank/DDBJ databases">
        <title>Isolation and identification of active actinomycetes.</title>
        <authorList>
            <person name="Yu B."/>
        </authorList>
    </citation>
    <scope>NUCLEOTIDE SEQUENCE</scope>
    <source>
        <strain evidence="3">NEAU-YB345</strain>
    </source>
</reference>
<organism evidence="3 4">
    <name type="scientific">Streptacidiphilus fuscans</name>
    <dbReference type="NCBI Taxonomy" id="2789292"/>
    <lineage>
        <taxon>Bacteria</taxon>
        <taxon>Bacillati</taxon>
        <taxon>Actinomycetota</taxon>
        <taxon>Actinomycetes</taxon>
        <taxon>Kitasatosporales</taxon>
        <taxon>Streptomycetaceae</taxon>
        <taxon>Streptacidiphilus</taxon>
    </lineage>
</organism>
<dbReference type="PANTHER" id="PTHR43540">
    <property type="entry name" value="PEROXYUREIDOACRYLATE/UREIDOACRYLATE AMIDOHYDROLASE-RELATED"/>
    <property type="match status" value="1"/>
</dbReference>
<gene>
    <name evidence="3" type="ORF">I2501_11425</name>
</gene>
<dbReference type="AlphaFoldDB" id="A0A931B6B0"/>
<dbReference type="InterPro" id="IPR050272">
    <property type="entry name" value="Isochorismatase-like_hydrls"/>
</dbReference>